<keyword evidence="3" id="KW-1185">Reference proteome</keyword>
<name>A0A6A6WIX0_9PEZI</name>
<dbReference type="Proteomes" id="UP000799437">
    <property type="component" value="Unassembled WGS sequence"/>
</dbReference>
<protein>
    <recommendedName>
        <fullName evidence="4">F-box domain-containing protein</fullName>
    </recommendedName>
</protein>
<evidence type="ECO:0000313" key="3">
    <source>
        <dbReference type="Proteomes" id="UP000799437"/>
    </source>
</evidence>
<sequence length="401" mass="45646">MPTLLLHFPLELLIHTMSLLDDGKNDSKKDIKNVRLTCSALHDASWDAFGQRYFGTFQLDFSTKKTDRLCRVAHHEKLRFSVQRLLLTHGSRVENEASRLIWARDSSGRLDLTSTRFTDLFSLIKERLVNCKKVDRLSHYDTKAAISERCFTCTDQWAVVLGMVALNGVPFTHVDLEEGVRSCKLVTHHLHLSLYRSPTFLHTWGKYLTTLVLGWGFFREGVRVGLDLIMNARNLKELDIGNRNMENLTSRQQLYEVLGTQNAPKGLFRLGMCFPPEYFAANLDVAVRLMSHPDLRYIRVKGWLERDQWDLIFETTSKLLHLGCIDISHAYATDKGGVKGKMGQICFCHIDQEQGPCSGCHGLLRLRGAELRARLPSIAHNICYRLRTIECAGGKAQEANA</sequence>
<dbReference type="RefSeq" id="XP_033603642.1">
    <property type="nucleotide sequence ID" value="XM_033748004.1"/>
</dbReference>
<reference evidence="2" key="1">
    <citation type="journal article" date="2020" name="Stud. Mycol.">
        <title>101 Dothideomycetes genomes: a test case for predicting lifestyles and emergence of pathogens.</title>
        <authorList>
            <person name="Haridas S."/>
            <person name="Albert R."/>
            <person name="Binder M."/>
            <person name="Bloem J."/>
            <person name="Labutti K."/>
            <person name="Salamov A."/>
            <person name="Andreopoulos B."/>
            <person name="Baker S."/>
            <person name="Barry K."/>
            <person name="Bills G."/>
            <person name="Bluhm B."/>
            <person name="Cannon C."/>
            <person name="Castanera R."/>
            <person name="Culley D."/>
            <person name="Daum C."/>
            <person name="Ezra D."/>
            <person name="Gonzalez J."/>
            <person name="Henrissat B."/>
            <person name="Kuo A."/>
            <person name="Liang C."/>
            <person name="Lipzen A."/>
            <person name="Lutzoni F."/>
            <person name="Magnuson J."/>
            <person name="Mondo S."/>
            <person name="Nolan M."/>
            <person name="Ohm R."/>
            <person name="Pangilinan J."/>
            <person name="Park H.-J."/>
            <person name="Ramirez L."/>
            <person name="Alfaro M."/>
            <person name="Sun H."/>
            <person name="Tritt A."/>
            <person name="Yoshinaga Y."/>
            <person name="Zwiers L.-H."/>
            <person name="Turgeon B."/>
            <person name="Goodwin S."/>
            <person name="Spatafora J."/>
            <person name="Crous P."/>
            <person name="Grigoriev I."/>
        </authorList>
    </citation>
    <scope>NUCLEOTIDE SEQUENCE</scope>
    <source>
        <strain evidence="2">CBS 121739</strain>
    </source>
</reference>
<accession>A0A6A6WIX0</accession>
<evidence type="ECO:0000313" key="2">
    <source>
        <dbReference type="EMBL" id="KAF2761191.1"/>
    </source>
</evidence>
<feature type="chain" id="PRO_5025610361" description="F-box domain-containing protein" evidence="1">
    <location>
        <begin position="19"/>
        <end position="401"/>
    </location>
</feature>
<feature type="signal peptide" evidence="1">
    <location>
        <begin position="1"/>
        <end position="18"/>
    </location>
</feature>
<dbReference type="GeneID" id="54489058"/>
<dbReference type="EMBL" id="ML996567">
    <property type="protein sequence ID" value="KAF2761191.1"/>
    <property type="molecule type" value="Genomic_DNA"/>
</dbReference>
<proteinExistence type="predicted"/>
<keyword evidence="1" id="KW-0732">Signal</keyword>
<evidence type="ECO:0000256" key="1">
    <source>
        <dbReference type="SAM" id="SignalP"/>
    </source>
</evidence>
<dbReference type="AlphaFoldDB" id="A0A6A6WIX0"/>
<gene>
    <name evidence="2" type="ORF">EJ05DRAFT_508381</name>
</gene>
<organism evidence="2 3">
    <name type="scientific">Pseudovirgaria hyperparasitica</name>
    <dbReference type="NCBI Taxonomy" id="470096"/>
    <lineage>
        <taxon>Eukaryota</taxon>
        <taxon>Fungi</taxon>
        <taxon>Dikarya</taxon>
        <taxon>Ascomycota</taxon>
        <taxon>Pezizomycotina</taxon>
        <taxon>Dothideomycetes</taxon>
        <taxon>Dothideomycetes incertae sedis</taxon>
        <taxon>Acrospermales</taxon>
        <taxon>Acrospermaceae</taxon>
        <taxon>Pseudovirgaria</taxon>
    </lineage>
</organism>
<evidence type="ECO:0008006" key="4">
    <source>
        <dbReference type="Google" id="ProtNLM"/>
    </source>
</evidence>